<keyword evidence="1" id="KW-0812">Transmembrane</keyword>
<keyword evidence="3" id="KW-1185">Reference proteome</keyword>
<dbReference type="SUPFAM" id="SSF48452">
    <property type="entry name" value="TPR-like"/>
    <property type="match status" value="1"/>
</dbReference>
<evidence type="ECO:0000256" key="1">
    <source>
        <dbReference type="SAM" id="Phobius"/>
    </source>
</evidence>
<gene>
    <name evidence="2" type="ORF">SAMN05443144_106107</name>
</gene>
<accession>A0A1M4ZRL2</accession>
<reference evidence="2 3" key="1">
    <citation type="submission" date="2016-11" db="EMBL/GenBank/DDBJ databases">
        <authorList>
            <person name="Jaros S."/>
            <person name="Januszkiewicz K."/>
            <person name="Wedrychowicz H."/>
        </authorList>
    </citation>
    <scope>NUCLEOTIDE SEQUENCE [LARGE SCALE GENOMIC DNA]</scope>
    <source>
        <strain evidence="2 3">DSM 21986</strain>
    </source>
</reference>
<dbReference type="Gene3D" id="1.25.40.10">
    <property type="entry name" value="Tetratricopeptide repeat domain"/>
    <property type="match status" value="1"/>
</dbReference>
<dbReference type="STRING" id="1194090.SAMN05443144_106107"/>
<dbReference type="Gene3D" id="2.30.30.40">
    <property type="entry name" value="SH3 Domains"/>
    <property type="match status" value="1"/>
</dbReference>
<evidence type="ECO:0008006" key="4">
    <source>
        <dbReference type="Google" id="ProtNLM"/>
    </source>
</evidence>
<feature type="transmembrane region" description="Helical" evidence="1">
    <location>
        <begin position="167"/>
        <end position="185"/>
    </location>
</feature>
<proteinExistence type="predicted"/>
<dbReference type="EMBL" id="FQUS01000006">
    <property type="protein sequence ID" value="SHF20422.1"/>
    <property type="molecule type" value="Genomic_DNA"/>
</dbReference>
<evidence type="ECO:0000313" key="2">
    <source>
        <dbReference type="EMBL" id="SHF20422.1"/>
    </source>
</evidence>
<keyword evidence="1" id="KW-1133">Transmembrane helix</keyword>
<dbReference type="AlphaFoldDB" id="A0A1M4ZRL2"/>
<keyword evidence="1" id="KW-0472">Membrane</keyword>
<evidence type="ECO:0000313" key="3">
    <source>
        <dbReference type="Proteomes" id="UP000184041"/>
    </source>
</evidence>
<sequence length="256" mass="28908">MLQRILLLIFLCGAIPVSGDAQQRPQALFDEANKLLSSGQNMEAVQRYQQLENQQNLSGALFLNLGIAYQRVDSLGKAKYYYLKSSQFEETATRAEQMLDYINKQFSHQSAILPKLPWDVATHWLQDNIGARTLLGAGLILFNMGILFFIARWFIRGLPRAVKTISFTIVGLAVAIMATAFYTQYVSNRYSVAVMVTEDAPVAETPREDASLVSQAFEGYTFTVDHKRSNAQPEWSYVRMSNGLYGWIPTKEIMIL</sequence>
<name>A0A1M4ZRL2_9BACT</name>
<protein>
    <recommendedName>
        <fullName evidence="4">SH3 domain-containing protein</fullName>
    </recommendedName>
</protein>
<feature type="transmembrane region" description="Helical" evidence="1">
    <location>
        <begin position="134"/>
        <end position="155"/>
    </location>
</feature>
<dbReference type="InterPro" id="IPR011990">
    <property type="entry name" value="TPR-like_helical_dom_sf"/>
</dbReference>
<dbReference type="Proteomes" id="UP000184041">
    <property type="component" value="Unassembled WGS sequence"/>
</dbReference>
<organism evidence="2 3">
    <name type="scientific">Fodinibius roseus</name>
    <dbReference type="NCBI Taxonomy" id="1194090"/>
    <lineage>
        <taxon>Bacteria</taxon>
        <taxon>Pseudomonadati</taxon>
        <taxon>Balneolota</taxon>
        <taxon>Balneolia</taxon>
        <taxon>Balneolales</taxon>
        <taxon>Balneolaceae</taxon>
        <taxon>Fodinibius</taxon>
    </lineage>
</organism>